<accession>T1INH1</accession>
<comment type="similarity">
    <text evidence="2 12">Belongs to the amiloride-sensitive sodium channel (TC 1.A.6) family.</text>
</comment>
<proteinExistence type="inferred from homology"/>
<dbReference type="Proteomes" id="UP000014500">
    <property type="component" value="Unassembled WGS sequence"/>
</dbReference>
<dbReference type="AlphaFoldDB" id="T1INH1"/>
<evidence type="ECO:0000313" key="15">
    <source>
        <dbReference type="Proteomes" id="UP000014500"/>
    </source>
</evidence>
<evidence type="ECO:0000256" key="7">
    <source>
        <dbReference type="ARBA" id="ARBA00023053"/>
    </source>
</evidence>
<dbReference type="GO" id="GO:0005886">
    <property type="term" value="C:plasma membrane"/>
    <property type="evidence" value="ECO:0007669"/>
    <property type="project" value="TreeGrafter"/>
</dbReference>
<dbReference type="EnsemblMetazoa" id="SMAR002548-RA">
    <property type="protein sequence ID" value="SMAR002548-PA"/>
    <property type="gene ID" value="SMAR002548"/>
</dbReference>
<keyword evidence="8 12" id="KW-0406">Ion transport</keyword>
<evidence type="ECO:0000256" key="2">
    <source>
        <dbReference type="ARBA" id="ARBA00007193"/>
    </source>
</evidence>
<keyword evidence="15" id="KW-1185">Reference proteome</keyword>
<dbReference type="EMBL" id="JH431174">
    <property type="status" value="NOT_ANNOTATED_CDS"/>
    <property type="molecule type" value="Genomic_DNA"/>
</dbReference>
<dbReference type="Pfam" id="PF00858">
    <property type="entry name" value="ASC"/>
    <property type="match status" value="1"/>
</dbReference>
<keyword evidence="5 12" id="KW-0812">Transmembrane</keyword>
<dbReference type="InterPro" id="IPR001873">
    <property type="entry name" value="ENaC"/>
</dbReference>
<dbReference type="HOGENOM" id="CLU_037094_0_0_1"/>
<comment type="subcellular location">
    <subcellularLocation>
        <location evidence="1">Membrane</location>
        <topology evidence="1">Multi-pass membrane protein</topology>
    </subcellularLocation>
</comment>
<evidence type="ECO:0000256" key="6">
    <source>
        <dbReference type="ARBA" id="ARBA00022989"/>
    </source>
</evidence>
<dbReference type="Gene3D" id="1.10.287.770">
    <property type="entry name" value="YojJ-like"/>
    <property type="match status" value="1"/>
</dbReference>
<organism evidence="14 15">
    <name type="scientific">Strigamia maritima</name>
    <name type="common">European centipede</name>
    <name type="synonym">Geophilus maritimus</name>
    <dbReference type="NCBI Taxonomy" id="126957"/>
    <lineage>
        <taxon>Eukaryota</taxon>
        <taxon>Metazoa</taxon>
        <taxon>Ecdysozoa</taxon>
        <taxon>Arthropoda</taxon>
        <taxon>Myriapoda</taxon>
        <taxon>Chilopoda</taxon>
        <taxon>Pleurostigmophora</taxon>
        <taxon>Geophilomorpha</taxon>
        <taxon>Linotaeniidae</taxon>
        <taxon>Strigamia</taxon>
    </lineage>
</organism>
<keyword evidence="9 13" id="KW-0472">Membrane</keyword>
<evidence type="ECO:0000256" key="12">
    <source>
        <dbReference type="RuleBase" id="RU000679"/>
    </source>
</evidence>
<keyword evidence="7" id="KW-0915">Sodium</keyword>
<keyword evidence="11 12" id="KW-0407">Ion channel</keyword>
<feature type="transmembrane region" description="Helical" evidence="13">
    <location>
        <begin position="40"/>
        <end position="58"/>
    </location>
</feature>
<evidence type="ECO:0000256" key="13">
    <source>
        <dbReference type="SAM" id="Phobius"/>
    </source>
</evidence>
<dbReference type="PhylomeDB" id="T1INH1"/>
<keyword evidence="3 12" id="KW-0813">Transport</keyword>
<reference evidence="14" key="2">
    <citation type="submission" date="2015-02" db="UniProtKB">
        <authorList>
            <consortium name="EnsemblMetazoa"/>
        </authorList>
    </citation>
    <scope>IDENTIFICATION</scope>
</reference>
<keyword evidence="6 13" id="KW-1133">Transmembrane helix</keyword>
<evidence type="ECO:0000256" key="3">
    <source>
        <dbReference type="ARBA" id="ARBA00022448"/>
    </source>
</evidence>
<dbReference type="GO" id="GO:0015280">
    <property type="term" value="F:ligand-gated sodium channel activity"/>
    <property type="evidence" value="ECO:0007669"/>
    <property type="project" value="TreeGrafter"/>
</dbReference>
<evidence type="ECO:0000256" key="10">
    <source>
        <dbReference type="ARBA" id="ARBA00023201"/>
    </source>
</evidence>
<evidence type="ECO:0000256" key="4">
    <source>
        <dbReference type="ARBA" id="ARBA00022461"/>
    </source>
</evidence>
<evidence type="ECO:0000256" key="11">
    <source>
        <dbReference type="ARBA" id="ARBA00023303"/>
    </source>
</evidence>
<sequence>MMNSPTTIIHLPRQTRHTRTIERRHFHIHKKQSVLSIQKALGISAVLLIIGLCTWQLIICIQKYLAQPVGMSIKVETFQQYTLPSITICPSSMLFFYQFGYHCQNNKACKSLSDETKRHSPFNVLLNRTLLDLWQLETKMTIETFIHHYQRNMLTPLNRIQHGIVNTNGACQLFKTNLTWNFLGTALMISFKNTYGFDFYVDVSTSPSDLFETKAYVRPNREQHLEISATTFEYLNTKRKPCSTKEQEIECMNKLIFTQLQTPDIKCRLPFINSTLPLCNTLFQVKNINNKIFQLQQHPAAYYCTRPCTDIKYTLDVISEPIKSNKYLIEVDMKTNTRIVVSEYFTYPISTLISDVGGSIGLFLGISLLSLIDFVRSNFNKIYNEFIK</sequence>
<keyword evidence="4 12" id="KW-0894">Sodium channel</keyword>
<reference evidence="15" key="1">
    <citation type="submission" date="2011-05" db="EMBL/GenBank/DDBJ databases">
        <authorList>
            <person name="Richards S.R."/>
            <person name="Qu J."/>
            <person name="Jiang H."/>
            <person name="Jhangiani S.N."/>
            <person name="Agravi P."/>
            <person name="Goodspeed R."/>
            <person name="Gross S."/>
            <person name="Mandapat C."/>
            <person name="Jackson L."/>
            <person name="Mathew T."/>
            <person name="Pu L."/>
            <person name="Thornton R."/>
            <person name="Saada N."/>
            <person name="Wilczek-Boney K.B."/>
            <person name="Lee S."/>
            <person name="Kovar C."/>
            <person name="Wu Y."/>
            <person name="Scherer S.E."/>
            <person name="Worley K.C."/>
            <person name="Muzny D.M."/>
            <person name="Gibbs R."/>
        </authorList>
    </citation>
    <scope>NUCLEOTIDE SEQUENCE</scope>
    <source>
        <strain evidence="15">Brora</strain>
    </source>
</reference>
<protein>
    <submittedName>
        <fullName evidence="14">Uncharacterized protein</fullName>
    </submittedName>
</protein>
<dbReference type="PANTHER" id="PTHR11690">
    <property type="entry name" value="AMILORIDE-SENSITIVE SODIUM CHANNEL-RELATED"/>
    <property type="match status" value="1"/>
</dbReference>
<evidence type="ECO:0000256" key="1">
    <source>
        <dbReference type="ARBA" id="ARBA00004141"/>
    </source>
</evidence>
<name>T1INH1_STRMM</name>
<dbReference type="PANTHER" id="PTHR11690:SF300">
    <property type="entry name" value="PICKPOCKET PROTEIN 19"/>
    <property type="match status" value="1"/>
</dbReference>
<keyword evidence="10 12" id="KW-0739">Sodium transport</keyword>
<evidence type="ECO:0000256" key="8">
    <source>
        <dbReference type="ARBA" id="ARBA00023065"/>
    </source>
</evidence>
<evidence type="ECO:0000313" key="14">
    <source>
        <dbReference type="EnsemblMetazoa" id="SMAR002548-PA"/>
    </source>
</evidence>
<evidence type="ECO:0000256" key="9">
    <source>
        <dbReference type="ARBA" id="ARBA00023136"/>
    </source>
</evidence>
<evidence type="ECO:0000256" key="5">
    <source>
        <dbReference type="ARBA" id="ARBA00022692"/>
    </source>
</evidence>